<keyword evidence="4" id="KW-0444">Lipid biosynthesis</keyword>
<comment type="function">
    <text evidence="1">Condensation of UDP-2,3-diacylglucosamine and 2,3-diacylglucosamine-1-phosphate to form lipid A disaccharide, a precursor of lipid A, a phosphorylated glycolipid that anchors the lipopolysaccharide to the outer membrane of the cell.</text>
</comment>
<keyword evidence="7 11" id="KW-0808">Transferase</keyword>
<evidence type="ECO:0000256" key="5">
    <source>
        <dbReference type="ARBA" id="ARBA00022556"/>
    </source>
</evidence>
<organism evidence="11 12">
    <name type="scientific">Acidaminococcus intestini</name>
    <dbReference type="NCBI Taxonomy" id="187327"/>
    <lineage>
        <taxon>Bacteria</taxon>
        <taxon>Bacillati</taxon>
        <taxon>Bacillota</taxon>
        <taxon>Negativicutes</taxon>
        <taxon>Acidaminococcales</taxon>
        <taxon>Acidaminococcaceae</taxon>
        <taxon>Acidaminococcus</taxon>
    </lineage>
</organism>
<proteinExistence type="predicted"/>
<dbReference type="EMBL" id="JAGZCZ010000012">
    <property type="protein sequence ID" value="MBS5520392.1"/>
    <property type="molecule type" value="Genomic_DNA"/>
</dbReference>
<reference evidence="11" key="1">
    <citation type="submission" date="2021-02" db="EMBL/GenBank/DDBJ databases">
        <title>Infant gut strain persistence is associated with maternal origin, phylogeny, and functional potential including surface adhesion and iron acquisition.</title>
        <authorList>
            <person name="Lou Y.C."/>
        </authorList>
    </citation>
    <scope>NUCLEOTIDE SEQUENCE</scope>
    <source>
        <strain evidence="11">L3_106_000M1_dasL3_106_000M1_concoct_15</strain>
    </source>
</reference>
<keyword evidence="5" id="KW-0441">Lipid A biosynthesis</keyword>
<evidence type="ECO:0000256" key="8">
    <source>
        <dbReference type="ARBA" id="ARBA00023098"/>
    </source>
</evidence>
<dbReference type="SUPFAM" id="SSF53756">
    <property type="entry name" value="UDP-Glycosyltransferase/glycogen phosphorylase"/>
    <property type="match status" value="1"/>
</dbReference>
<dbReference type="InterPro" id="IPR003835">
    <property type="entry name" value="Glyco_trans_19"/>
</dbReference>
<evidence type="ECO:0000256" key="10">
    <source>
        <dbReference type="NCBIfam" id="TIGR00215"/>
    </source>
</evidence>
<evidence type="ECO:0000256" key="4">
    <source>
        <dbReference type="ARBA" id="ARBA00022516"/>
    </source>
</evidence>
<dbReference type="PANTHER" id="PTHR30372:SF4">
    <property type="entry name" value="LIPID-A-DISACCHARIDE SYNTHASE, MITOCHONDRIAL-RELATED"/>
    <property type="match status" value="1"/>
</dbReference>
<evidence type="ECO:0000313" key="12">
    <source>
        <dbReference type="Proteomes" id="UP000754226"/>
    </source>
</evidence>
<gene>
    <name evidence="11" type="primary">lpxB</name>
    <name evidence="11" type="ORF">KHX13_08805</name>
</gene>
<dbReference type="GO" id="GO:0005543">
    <property type="term" value="F:phospholipid binding"/>
    <property type="evidence" value="ECO:0007669"/>
    <property type="project" value="TreeGrafter"/>
</dbReference>
<keyword evidence="6 11" id="KW-0328">Glycosyltransferase</keyword>
<protein>
    <recommendedName>
        <fullName evidence="3 10">Lipid-A-disaccharide synthase</fullName>
        <ecNumber evidence="2 10">2.4.1.182</ecNumber>
    </recommendedName>
</protein>
<keyword evidence="8" id="KW-0443">Lipid metabolism</keyword>
<sequence>MRIFISAGEASGDLHAAALTREILSLAPDAEVFGMGGDALRSAGGEVIFDYKDNSVMGFVEVLRKLPALFRLRDAFRQVMVERKPDIFVTVDYPDFNMRVAKVAKQLGIPVFCFIPPSAWAWRRGRAKMVARLAARVACIYPFAYEVYKEAGAPVEFVGNPLVDIVKPTMSQAEAQKAVGKRTGHPLILLLPGSRQGELRGVLPVMLEALPLIKKDRPDVDFILQKAPNVDRRKLEAALAASKVPVPIVEDHPYDTMGACDAALATSGTVVLEAALMDLPSVICYKASPLSMAIAKALVKVKYAGLPNLLAGREILPELIQEKMTPENMARHVLRFLDPSEGTKVHQDLREAICKLGAPGAVKRTAALILETAKEKK</sequence>
<evidence type="ECO:0000313" key="11">
    <source>
        <dbReference type="EMBL" id="MBS5520392.1"/>
    </source>
</evidence>
<evidence type="ECO:0000256" key="7">
    <source>
        <dbReference type="ARBA" id="ARBA00022679"/>
    </source>
</evidence>
<evidence type="ECO:0000256" key="1">
    <source>
        <dbReference type="ARBA" id="ARBA00002056"/>
    </source>
</evidence>
<dbReference type="NCBIfam" id="TIGR00215">
    <property type="entry name" value="lpxB"/>
    <property type="match status" value="1"/>
</dbReference>
<dbReference type="GO" id="GO:0008915">
    <property type="term" value="F:lipid-A-disaccharide synthase activity"/>
    <property type="evidence" value="ECO:0007669"/>
    <property type="project" value="UniProtKB-UniRule"/>
</dbReference>
<dbReference type="GO" id="GO:0009245">
    <property type="term" value="P:lipid A biosynthetic process"/>
    <property type="evidence" value="ECO:0007669"/>
    <property type="project" value="UniProtKB-UniRule"/>
</dbReference>
<evidence type="ECO:0000256" key="6">
    <source>
        <dbReference type="ARBA" id="ARBA00022676"/>
    </source>
</evidence>
<dbReference type="Proteomes" id="UP000754226">
    <property type="component" value="Unassembled WGS sequence"/>
</dbReference>
<dbReference type="PANTHER" id="PTHR30372">
    <property type="entry name" value="LIPID-A-DISACCHARIDE SYNTHASE"/>
    <property type="match status" value="1"/>
</dbReference>
<comment type="caution">
    <text evidence="11">The sequence shown here is derived from an EMBL/GenBank/DDBJ whole genome shotgun (WGS) entry which is preliminary data.</text>
</comment>
<accession>A0A943EDU6</accession>
<dbReference type="GO" id="GO:0016020">
    <property type="term" value="C:membrane"/>
    <property type="evidence" value="ECO:0007669"/>
    <property type="project" value="GOC"/>
</dbReference>
<dbReference type="AlphaFoldDB" id="A0A943EDU6"/>
<evidence type="ECO:0000256" key="2">
    <source>
        <dbReference type="ARBA" id="ARBA00012687"/>
    </source>
</evidence>
<dbReference type="EC" id="2.4.1.182" evidence="2 10"/>
<evidence type="ECO:0000256" key="9">
    <source>
        <dbReference type="ARBA" id="ARBA00048975"/>
    </source>
</evidence>
<evidence type="ECO:0000256" key="3">
    <source>
        <dbReference type="ARBA" id="ARBA00020902"/>
    </source>
</evidence>
<dbReference type="Pfam" id="PF02684">
    <property type="entry name" value="LpxB"/>
    <property type="match status" value="1"/>
</dbReference>
<name>A0A943EDU6_9FIRM</name>
<comment type="catalytic activity">
    <reaction evidence="9">
        <text>a lipid X + a UDP-2-N,3-O-bis[(3R)-3-hydroxyacyl]-alpha-D-glucosamine = a lipid A disaccharide + UDP + H(+)</text>
        <dbReference type="Rhea" id="RHEA:67828"/>
        <dbReference type="ChEBI" id="CHEBI:15378"/>
        <dbReference type="ChEBI" id="CHEBI:58223"/>
        <dbReference type="ChEBI" id="CHEBI:137748"/>
        <dbReference type="ChEBI" id="CHEBI:176338"/>
        <dbReference type="ChEBI" id="CHEBI:176343"/>
        <dbReference type="EC" id="2.4.1.182"/>
    </reaction>
</comment>